<dbReference type="EMBL" id="CAJEWN010001266">
    <property type="protein sequence ID" value="CAD2195995.1"/>
    <property type="molecule type" value="Genomic_DNA"/>
</dbReference>
<dbReference type="Proteomes" id="UP000580250">
    <property type="component" value="Unassembled WGS sequence"/>
</dbReference>
<dbReference type="EMBL" id="CAJEWN010001707">
    <property type="protein sequence ID" value="CAD2199515.1"/>
    <property type="molecule type" value="Genomic_DNA"/>
</dbReference>
<reference evidence="2 3" key="1">
    <citation type="submission" date="2020-08" db="EMBL/GenBank/DDBJ databases">
        <authorList>
            <person name="Koutsovoulos G."/>
            <person name="Danchin GJ E."/>
        </authorList>
    </citation>
    <scope>NUCLEOTIDE SEQUENCE [LARGE SCALE GENOMIC DNA]</scope>
</reference>
<proteinExistence type="predicted"/>
<name>A0A6V7XJP9_MELEN</name>
<gene>
    <name evidence="1" type="ORF">MENT_LOCUS49127</name>
    <name evidence="2" type="ORF">MENT_LOCUS52916</name>
</gene>
<sequence length="40" mass="4564">MESWLTFGKGCCKQSKFISSALPTKNLHLKLKKMPKLVKI</sequence>
<evidence type="ECO:0000313" key="3">
    <source>
        <dbReference type="Proteomes" id="UP000580250"/>
    </source>
</evidence>
<organism evidence="2 3">
    <name type="scientific">Meloidogyne enterolobii</name>
    <name type="common">Root-knot nematode worm</name>
    <name type="synonym">Meloidogyne mayaguensis</name>
    <dbReference type="NCBI Taxonomy" id="390850"/>
    <lineage>
        <taxon>Eukaryota</taxon>
        <taxon>Metazoa</taxon>
        <taxon>Ecdysozoa</taxon>
        <taxon>Nematoda</taxon>
        <taxon>Chromadorea</taxon>
        <taxon>Rhabditida</taxon>
        <taxon>Tylenchina</taxon>
        <taxon>Tylenchomorpha</taxon>
        <taxon>Tylenchoidea</taxon>
        <taxon>Meloidogynidae</taxon>
        <taxon>Meloidogyninae</taxon>
        <taxon>Meloidogyne</taxon>
    </lineage>
</organism>
<comment type="caution">
    <text evidence="2">The sequence shown here is derived from an EMBL/GenBank/DDBJ whole genome shotgun (WGS) entry which is preliminary data.</text>
</comment>
<evidence type="ECO:0000313" key="2">
    <source>
        <dbReference type="EMBL" id="CAD2199515.1"/>
    </source>
</evidence>
<accession>A0A6V7XJP9</accession>
<protein>
    <submittedName>
        <fullName evidence="2">Uncharacterized protein</fullName>
    </submittedName>
</protein>
<dbReference type="AlphaFoldDB" id="A0A6V7XJP9"/>
<evidence type="ECO:0000313" key="1">
    <source>
        <dbReference type="EMBL" id="CAD2195995.1"/>
    </source>
</evidence>